<evidence type="ECO:0000256" key="1">
    <source>
        <dbReference type="PROSITE-ProRule" id="PRU00176"/>
    </source>
</evidence>
<dbReference type="Proteomes" id="UP000594263">
    <property type="component" value="Unplaced"/>
</dbReference>
<dbReference type="InterPro" id="IPR000504">
    <property type="entry name" value="RRM_dom"/>
</dbReference>
<dbReference type="GO" id="GO:0003723">
    <property type="term" value="F:RNA binding"/>
    <property type="evidence" value="ECO:0007669"/>
    <property type="project" value="UniProtKB-UniRule"/>
</dbReference>
<proteinExistence type="predicted"/>
<protein>
    <recommendedName>
        <fullName evidence="3">RRM domain-containing protein</fullName>
    </recommendedName>
</protein>
<sequence length="444" mass="49139">MVGVRAFTPLCNSSTPLLTSAQHKPICFESTAFSYNSRRFHLSFLSNQNCLKERNGFRAFAVKKRRKDKGGVLELASFDNEGYEFDDDEDEDDEEEGLLMPMEKMKQWLENKPAGFGQGKVYDTTVEDKLLDEMQQSRVAQLANINKLKHNPIPPKGSGLVNTHSKAPEVVTPTGIRVRLLNLPKKKNIHRDLQLAFKEVPGIISISPAVTGSKKTRDPICKGYGFVYFKSEEHANRFIQIFTTRSIAFGKVQKQIKCELASPSGANLDMPMASTLAKSSLPVLSYQEDDIFITRMTKVSPEALEESDSDESDGSDDFYDSDKSYDSDAETGIIADELEQIPERTQPASDRIKLKSAYEVTTDGFEQFPEGAKPAGEDLKAKSVSTLQETKPPAKKKAVAVKVNGPKPAKLGSANKLKSKDKSLLTGVFSKYGANARSTTRKDS</sequence>
<name>A0A7N0T835_KALFE</name>
<dbReference type="OMA" id="KCEMINP"/>
<evidence type="ECO:0000313" key="4">
    <source>
        <dbReference type="EnsemblPlants" id="Kaladp0024s0740.2.v1.1"/>
    </source>
</evidence>
<evidence type="ECO:0000256" key="2">
    <source>
        <dbReference type="SAM" id="MobiDB-lite"/>
    </source>
</evidence>
<dbReference type="AlphaFoldDB" id="A0A7N0T835"/>
<dbReference type="EnsemblPlants" id="Kaladp0024s0740.2.v1.1">
    <property type="protein sequence ID" value="Kaladp0024s0740.2.v1.1"/>
    <property type="gene ID" value="Kaladp0024s0740.v1.1"/>
</dbReference>
<dbReference type="Gramene" id="Kaladp0024s0740.1.v1.1">
    <property type="protein sequence ID" value="Kaladp0024s0740.1.v1.1"/>
    <property type="gene ID" value="Kaladp0024s0740.v1.1"/>
</dbReference>
<dbReference type="InterPro" id="IPR035979">
    <property type="entry name" value="RBD_domain_sf"/>
</dbReference>
<dbReference type="PANTHER" id="PTHR37200:SF1">
    <property type="entry name" value="RNA-BINDING (RRM_RBD_RNP MOTIFS) FAMILY PROTEIN"/>
    <property type="match status" value="1"/>
</dbReference>
<dbReference type="PROSITE" id="PS50102">
    <property type="entry name" value="RRM"/>
    <property type="match status" value="1"/>
</dbReference>
<accession>A0A7N0T835</accession>
<keyword evidence="1" id="KW-0694">RNA-binding</keyword>
<evidence type="ECO:0000259" key="3">
    <source>
        <dbReference type="PROSITE" id="PS50102"/>
    </source>
</evidence>
<feature type="domain" description="RRM" evidence="3">
    <location>
        <begin position="176"/>
        <end position="263"/>
    </location>
</feature>
<dbReference type="PANTHER" id="PTHR37200">
    <property type="entry name" value="RNA-BINDING (RRM/RBD/RNP MOTIFS) FAMILY PROTEIN"/>
    <property type="match status" value="1"/>
</dbReference>
<dbReference type="SUPFAM" id="SSF54928">
    <property type="entry name" value="RNA-binding domain, RBD"/>
    <property type="match status" value="1"/>
</dbReference>
<feature type="region of interest" description="Disordered" evidence="2">
    <location>
        <begin position="302"/>
        <end position="324"/>
    </location>
</feature>
<dbReference type="CDD" id="cd00590">
    <property type="entry name" value="RRM_SF"/>
    <property type="match status" value="1"/>
</dbReference>
<evidence type="ECO:0000313" key="5">
    <source>
        <dbReference type="Proteomes" id="UP000594263"/>
    </source>
</evidence>
<dbReference type="InterPro" id="IPR012677">
    <property type="entry name" value="Nucleotide-bd_a/b_plait_sf"/>
</dbReference>
<reference evidence="4" key="1">
    <citation type="submission" date="2021-01" db="UniProtKB">
        <authorList>
            <consortium name="EnsemblPlants"/>
        </authorList>
    </citation>
    <scope>IDENTIFICATION</scope>
</reference>
<dbReference type="Gene3D" id="3.30.70.330">
    <property type="match status" value="1"/>
</dbReference>
<dbReference type="Gramene" id="Kaladp0024s0740.2.v1.1">
    <property type="protein sequence ID" value="Kaladp0024s0740.2.v1.1"/>
    <property type="gene ID" value="Kaladp0024s0740.v1.1"/>
</dbReference>
<dbReference type="EnsemblPlants" id="Kaladp0024s0740.1.v1.1">
    <property type="protein sequence ID" value="Kaladp0024s0740.1.v1.1"/>
    <property type="gene ID" value="Kaladp0024s0740.v1.1"/>
</dbReference>
<keyword evidence="5" id="KW-1185">Reference proteome</keyword>
<feature type="compositionally biased region" description="Acidic residues" evidence="2">
    <location>
        <begin position="303"/>
        <end position="319"/>
    </location>
</feature>
<organism evidence="4 5">
    <name type="scientific">Kalanchoe fedtschenkoi</name>
    <name type="common">Lavender scallops</name>
    <name type="synonym">South American air plant</name>
    <dbReference type="NCBI Taxonomy" id="63787"/>
    <lineage>
        <taxon>Eukaryota</taxon>
        <taxon>Viridiplantae</taxon>
        <taxon>Streptophyta</taxon>
        <taxon>Embryophyta</taxon>
        <taxon>Tracheophyta</taxon>
        <taxon>Spermatophyta</taxon>
        <taxon>Magnoliopsida</taxon>
        <taxon>eudicotyledons</taxon>
        <taxon>Gunneridae</taxon>
        <taxon>Pentapetalae</taxon>
        <taxon>Saxifragales</taxon>
        <taxon>Crassulaceae</taxon>
        <taxon>Kalanchoe</taxon>
    </lineage>
</organism>